<dbReference type="InterPro" id="IPR012337">
    <property type="entry name" value="RNaseH-like_sf"/>
</dbReference>
<sequence length="248" mass="29109">MTKTNLKTKRRRLFFDIETSPNIGLFWEAGYKKNITTDNIIRERAIICICYKWEDEKEVYALQWDAKQNDKRMLEQFIAVANTANELVGHNGDKFDLAWIRTRCLFHGIDMFPTYQTIDTLKVARSKFRFQSNRLNYIAEFLGLGGKIKTEFNLWKDILLNKDKVAMEKMIKYCKKDVSLLEEVYKLLGNHIAPKTHYGVIFGEDRNSCPECGSDDLFRNKKWTTASGMAKIQYQCKTCHKFHSKTDK</sequence>
<gene>
    <name evidence="2" type="ORF">UFOVP690_29</name>
</gene>
<proteinExistence type="predicted"/>
<dbReference type="Gene3D" id="3.30.420.10">
    <property type="entry name" value="Ribonuclease H-like superfamily/Ribonuclease H"/>
    <property type="match status" value="1"/>
</dbReference>
<dbReference type="SUPFAM" id="SSF53098">
    <property type="entry name" value="Ribonuclease H-like"/>
    <property type="match status" value="1"/>
</dbReference>
<dbReference type="InterPro" id="IPR036397">
    <property type="entry name" value="RNaseH_sf"/>
</dbReference>
<accession>A0A6J5NJ85</accession>
<dbReference type="GO" id="GO:0003676">
    <property type="term" value="F:nucleic acid binding"/>
    <property type="evidence" value="ECO:0007669"/>
    <property type="project" value="InterPro"/>
</dbReference>
<dbReference type="InterPro" id="IPR038720">
    <property type="entry name" value="YprB_RNase_H-like_dom"/>
</dbReference>
<dbReference type="EMBL" id="LR796662">
    <property type="protein sequence ID" value="CAB4157521.1"/>
    <property type="molecule type" value="Genomic_DNA"/>
</dbReference>
<name>A0A6J5NJ85_9CAUD</name>
<dbReference type="Pfam" id="PF13482">
    <property type="entry name" value="RNase_H_2"/>
    <property type="match status" value="1"/>
</dbReference>
<feature type="domain" description="YprB ribonuclease H-like" evidence="1">
    <location>
        <begin position="50"/>
        <end position="188"/>
    </location>
</feature>
<evidence type="ECO:0000259" key="1">
    <source>
        <dbReference type="Pfam" id="PF13482"/>
    </source>
</evidence>
<evidence type="ECO:0000313" key="2">
    <source>
        <dbReference type="EMBL" id="CAB4157521.1"/>
    </source>
</evidence>
<reference evidence="2" key="1">
    <citation type="submission" date="2020-04" db="EMBL/GenBank/DDBJ databases">
        <authorList>
            <person name="Chiriac C."/>
            <person name="Salcher M."/>
            <person name="Ghai R."/>
            <person name="Kavagutti S V."/>
        </authorList>
    </citation>
    <scope>NUCLEOTIDE SEQUENCE</scope>
</reference>
<protein>
    <submittedName>
        <fullName evidence="2">Ribonuclease H-like domain containing protein</fullName>
    </submittedName>
</protein>
<organism evidence="2">
    <name type="scientific">uncultured Caudovirales phage</name>
    <dbReference type="NCBI Taxonomy" id="2100421"/>
    <lineage>
        <taxon>Viruses</taxon>
        <taxon>Duplodnaviria</taxon>
        <taxon>Heunggongvirae</taxon>
        <taxon>Uroviricota</taxon>
        <taxon>Caudoviricetes</taxon>
        <taxon>Peduoviridae</taxon>
        <taxon>Maltschvirus</taxon>
        <taxon>Maltschvirus maltsch</taxon>
    </lineage>
</organism>